<dbReference type="AlphaFoldDB" id="A0A9E7R3Z8"/>
<gene>
    <name evidence="2" type="ORF">N0B31_03465</name>
</gene>
<name>A0A9E7R3Z8_9EURY</name>
<evidence type="ECO:0000313" key="3">
    <source>
        <dbReference type="Proteomes" id="UP001057580"/>
    </source>
</evidence>
<dbReference type="RefSeq" id="WP_260594449.1">
    <property type="nucleotide sequence ID" value="NZ_CP104003.1"/>
</dbReference>
<keyword evidence="3" id="KW-1185">Reference proteome</keyword>
<protein>
    <submittedName>
        <fullName evidence="2">Uncharacterized protein</fullName>
    </submittedName>
</protein>
<keyword evidence="1" id="KW-1133">Transmembrane helix</keyword>
<proteinExistence type="predicted"/>
<sequence length="95" mass="9756">MTTRTLSPIAFAEAAVVAIVALWLTSGLLSAPAVLGVVTVVVALPLLIVVVPALVVRAAGDGGVVRVRLRLPVVVSPEERTTATDGGRPMSECRD</sequence>
<dbReference type="KEGG" id="ssai:N0B31_03465"/>
<reference evidence="2" key="1">
    <citation type="submission" date="2022-09" db="EMBL/GenBank/DDBJ databases">
        <title>Diverse halophilic archaea isolated from saline environments.</title>
        <authorList>
            <person name="Cui H.-L."/>
        </authorList>
    </citation>
    <scope>NUCLEOTIDE SEQUENCE</scope>
    <source>
        <strain evidence="2">ZS-35-S2</strain>
    </source>
</reference>
<organism evidence="2 3">
    <name type="scientific">Salinirubellus salinus</name>
    <dbReference type="NCBI Taxonomy" id="1364945"/>
    <lineage>
        <taxon>Archaea</taxon>
        <taxon>Methanobacteriati</taxon>
        <taxon>Methanobacteriota</taxon>
        <taxon>Stenosarchaea group</taxon>
        <taxon>Halobacteria</taxon>
        <taxon>Halobacteriales</taxon>
        <taxon>Natronomonadaceae</taxon>
        <taxon>Salinirubellus</taxon>
    </lineage>
</organism>
<keyword evidence="1" id="KW-0472">Membrane</keyword>
<evidence type="ECO:0000256" key="1">
    <source>
        <dbReference type="SAM" id="Phobius"/>
    </source>
</evidence>
<feature type="transmembrane region" description="Helical" evidence="1">
    <location>
        <begin position="9"/>
        <end position="29"/>
    </location>
</feature>
<dbReference type="EMBL" id="CP104003">
    <property type="protein sequence ID" value="UWM55349.1"/>
    <property type="molecule type" value="Genomic_DNA"/>
</dbReference>
<evidence type="ECO:0000313" key="2">
    <source>
        <dbReference type="EMBL" id="UWM55349.1"/>
    </source>
</evidence>
<feature type="transmembrane region" description="Helical" evidence="1">
    <location>
        <begin position="35"/>
        <end position="60"/>
    </location>
</feature>
<keyword evidence="1" id="KW-0812">Transmembrane</keyword>
<accession>A0A9E7R3Z8</accession>
<dbReference type="Proteomes" id="UP001057580">
    <property type="component" value="Chromosome"/>
</dbReference>
<dbReference type="GeneID" id="74941449"/>